<organism evidence="6 7">
    <name type="scientific">Geodermatophilus siccatus</name>
    <dbReference type="NCBI Taxonomy" id="1137991"/>
    <lineage>
        <taxon>Bacteria</taxon>
        <taxon>Bacillati</taxon>
        <taxon>Actinomycetota</taxon>
        <taxon>Actinomycetes</taxon>
        <taxon>Geodermatophilales</taxon>
        <taxon>Geodermatophilaceae</taxon>
        <taxon>Geodermatophilus</taxon>
    </lineage>
</organism>
<keyword evidence="4" id="KW-1133">Transmembrane helix</keyword>
<dbReference type="SUPFAM" id="SSF49899">
    <property type="entry name" value="Concanavalin A-like lectins/glucanases"/>
    <property type="match status" value="1"/>
</dbReference>
<dbReference type="SMART" id="SM00560">
    <property type="entry name" value="LamGL"/>
    <property type="match status" value="1"/>
</dbReference>
<dbReference type="InterPro" id="IPR006558">
    <property type="entry name" value="LamG-like"/>
</dbReference>
<dbReference type="Gene3D" id="2.60.40.10">
    <property type="entry name" value="Immunoglobulins"/>
    <property type="match status" value="2"/>
</dbReference>
<evidence type="ECO:0000256" key="1">
    <source>
        <dbReference type="ARBA" id="ARBA00022729"/>
    </source>
</evidence>
<evidence type="ECO:0000313" key="7">
    <source>
        <dbReference type="Proteomes" id="UP000198680"/>
    </source>
</evidence>
<feature type="transmembrane region" description="Helical" evidence="4">
    <location>
        <begin position="72"/>
        <end position="92"/>
    </location>
</feature>
<dbReference type="InterPro" id="IPR022409">
    <property type="entry name" value="PKD/Chitinase_dom"/>
</dbReference>
<dbReference type="InterPro" id="IPR013783">
    <property type="entry name" value="Ig-like_fold"/>
</dbReference>
<keyword evidence="7" id="KW-1185">Reference proteome</keyword>
<keyword evidence="2" id="KW-1015">Disulfide bond</keyword>
<dbReference type="GO" id="GO:0005975">
    <property type="term" value="P:carbohydrate metabolic process"/>
    <property type="evidence" value="ECO:0007669"/>
    <property type="project" value="UniProtKB-ARBA"/>
</dbReference>
<proteinExistence type="predicted"/>
<dbReference type="STRING" id="1137991.SAMN05660642_02990"/>
<reference evidence="7" key="1">
    <citation type="submission" date="2016-10" db="EMBL/GenBank/DDBJ databases">
        <authorList>
            <person name="Varghese N."/>
            <person name="Submissions S."/>
        </authorList>
    </citation>
    <scope>NUCLEOTIDE SEQUENCE [LARGE SCALE GENOMIC DNA]</scope>
    <source>
        <strain evidence="7">DSM 45419</strain>
    </source>
</reference>
<feature type="domain" description="PKD" evidence="5">
    <location>
        <begin position="867"/>
        <end position="955"/>
    </location>
</feature>
<dbReference type="InterPro" id="IPR013320">
    <property type="entry name" value="ConA-like_dom_sf"/>
</dbReference>
<dbReference type="Gene3D" id="2.60.120.200">
    <property type="match status" value="1"/>
</dbReference>
<feature type="domain" description="PKD" evidence="5">
    <location>
        <begin position="1178"/>
        <end position="1259"/>
    </location>
</feature>
<evidence type="ECO:0000313" key="6">
    <source>
        <dbReference type="EMBL" id="SDM64527.1"/>
    </source>
</evidence>
<evidence type="ECO:0000256" key="2">
    <source>
        <dbReference type="ARBA" id="ARBA00023157"/>
    </source>
</evidence>
<dbReference type="SUPFAM" id="SSF49299">
    <property type="entry name" value="PKD domain"/>
    <property type="match status" value="2"/>
</dbReference>
<evidence type="ECO:0000256" key="3">
    <source>
        <dbReference type="SAM" id="MobiDB-lite"/>
    </source>
</evidence>
<accession>A0A1G9UXJ0</accession>
<dbReference type="InterPro" id="IPR035986">
    <property type="entry name" value="PKD_dom_sf"/>
</dbReference>
<feature type="region of interest" description="Disordered" evidence="3">
    <location>
        <begin position="1167"/>
        <end position="1206"/>
    </location>
</feature>
<keyword evidence="4" id="KW-0812">Transmembrane</keyword>
<dbReference type="EMBL" id="FNHE01000007">
    <property type="protein sequence ID" value="SDM64527.1"/>
    <property type="molecule type" value="Genomic_DNA"/>
</dbReference>
<keyword evidence="1" id="KW-0732">Signal</keyword>
<feature type="region of interest" description="Disordered" evidence="3">
    <location>
        <begin position="942"/>
        <end position="961"/>
    </location>
</feature>
<dbReference type="InterPro" id="IPR000601">
    <property type="entry name" value="PKD_dom"/>
</dbReference>
<dbReference type="SUPFAM" id="SSF50998">
    <property type="entry name" value="Quinoprotein alcohol dehydrogenase-like"/>
    <property type="match status" value="1"/>
</dbReference>
<feature type="compositionally biased region" description="Low complexity" evidence="3">
    <location>
        <begin position="1180"/>
        <end position="1206"/>
    </location>
</feature>
<dbReference type="SMART" id="SM00089">
    <property type="entry name" value="PKD"/>
    <property type="match status" value="2"/>
</dbReference>
<protein>
    <submittedName>
        <fullName evidence="6">PKD domain-containing protein</fullName>
    </submittedName>
</protein>
<name>A0A1G9UXJ0_9ACTN</name>
<evidence type="ECO:0000256" key="4">
    <source>
        <dbReference type="SAM" id="Phobius"/>
    </source>
</evidence>
<dbReference type="Proteomes" id="UP000198680">
    <property type="component" value="Unassembled WGS sequence"/>
</dbReference>
<dbReference type="CDD" id="cd00146">
    <property type="entry name" value="PKD"/>
    <property type="match status" value="2"/>
</dbReference>
<dbReference type="InterPro" id="IPR011047">
    <property type="entry name" value="Quinoprotein_ADH-like_sf"/>
</dbReference>
<dbReference type="Pfam" id="PF13385">
    <property type="entry name" value="Laminin_G_3"/>
    <property type="match status" value="1"/>
</dbReference>
<dbReference type="Pfam" id="PF18911">
    <property type="entry name" value="PKD_4"/>
    <property type="match status" value="2"/>
</dbReference>
<evidence type="ECO:0000259" key="5">
    <source>
        <dbReference type="PROSITE" id="PS50093"/>
    </source>
</evidence>
<keyword evidence="4" id="KW-0472">Membrane</keyword>
<dbReference type="PROSITE" id="PS50093">
    <property type="entry name" value="PKD"/>
    <property type="match status" value="2"/>
</dbReference>
<feature type="region of interest" description="Disordered" evidence="3">
    <location>
        <begin position="40"/>
        <end position="73"/>
    </location>
</feature>
<sequence length="1483" mass="148613">MHPIGWTRARVGVSALTGITLRGRLCLPVTGRGIESTCETPAETAVRAHELPEIRMSSVPAPHDRRPRRRRAGSTAVAGLLTAGLALLGLAVPGTAAADTRPVPAGEPATVAADALPTVQVNGVVWAQVVVGNTVYAAGRFTTARPAGAAAGTQETVRNNLLAYDIRTGALITSFAPDLNAQALTLAASPDGRRLYVGGDFTRANGQVRNRVAAYDTATGALVSSFAPSVSSQVRALAATNDTVYLGGNFSALGGVSRSQLAAVRASDGGLLPWAPVPGPGSTAGNRDGNTATSSEVMALVVTGGGSQVVAAGRFDTLNGAKATGVGALDAATGATRPFAINQLITNQGVNSAVYSLSTDGTAVYGTGYDYFGPGNFEGSFAARADGGAVIAINGCHGDSYSSYPVGGVLYIATHAHTCEPIGGYPEQNPRVNKFATAVTTTATGTTTDPSLRNTNLRGQPAPTLLPWFPTMSAGQVTGQLQAGWSVSGNSQYVVFGGEFPRVNGVAQEGLVRYAVSSLAPNDRGPETTAAALRPNATSTTAGQVTVTWPAAWDMDNAELTYQILRDGGTTPVHTVTATSSWWDRPELTFTDQRPAGSTASYRVVVTDPFGNTVTSSPSNTVTVASGTSAYANRVLADGPDQYWRLGEPSGTTAYDHAGTTNLTTGAGIVRGTAGAVPADSAVTANGTGTGIASTRAATVPTSANAFSVEAWVRTTSGGLVAQYSDSPTAAATNPAGAATTVDRSLYVDAEGRLTFGTKQRTTYRTVRSPGRVDDGAWHHVVATVSATGAALHVDGAQVATEPTFTTASTFLSGYWHLASGSLTGWPNAPVNASLAGSLDEVAIYSATLTGEQVRAHHATATGAPTPNAAPTARFTATTDGLRVAVDAAASTDPDGTVASVAWDFGDGGTGTGTTASHTYAAAGTYPVTVTVTDDDGATARTSQQVTVTAPPPTAPSSIASDAFGRTVTGGLGTADVGGPWTATAGATRLSVEPGTATLALPAAGNNTGAYLGQVAQTGVDVRTSFSLSSMPTGGGTYAYVTGRRVSAGNEYRVLVKVMADGRVSLTLSRLAGGTESWPGGEVVVPGLTYRAGTTLHARVQVTGTGTTDVSATVWADGAAEPATPQLVRTDTTAALQAPGSVGLAAYRPTSATAATAVRVTGFTATAPGAGGGQPPAPNQAPTAAATATTSGLSVSVDGSGSTDPDGTVRSYAWTFGDGGTATGVTATHTYAAAGTYPVTLTVTDDDGATATTNRAVTVAADTPPPGPVDPAVIAADAFGRTVTGGLGTADVGGAWTASAGATRQSVTPGTATLTAGPGNNTGSYLGSVAQTSADVRTTFSLGSVPTGGGTYVYVTGRRVSAGNEYRVAVKVGSTGQVSLVLSRLAGGAEAWPGGEVVVPGLTYRAGTPLHVRVRVSGTGTTDVAASVWADGAAEPATPQLVRTDTTAALQAPGSVGLAAYTSGTATAPVAVRVTALEVRPAG</sequence>
<gene>
    <name evidence="6" type="ORF">SAMN05660642_02990</name>
</gene>